<gene>
    <name evidence="1" type="ORF">Acr_03g0014480</name>
</gene>
<accession>A0A7J0EDV7</accession>
<reference evidence="1 2" key="1">
    <citation type="submission" date="2019-07" db="EMBL/GenBank/DDBJ databases">
        <title>De Novo Assembly of kiwifruit Actinidia rufa.</title>
        <authorList>
            <person name="Sugita-Konishi S."/>
            <person name="Sato K."/>
            <person name="Mori E."/>
            <person name="Abe Y."/>
            <person name="Kisaki G."/>
            <person name="Hamano K."/>
            <person name="Suezawa K."/>
            <person name="Otani M."/>
            <person name="Fukuda T."/>
            <person name="Manabe T."/>
            <person name="Gomi K."/>
            <person name="Tabuchi M."/>
            <person name="Akimitsu K."/>
            <person name="Kataoka I."/>
        </authorList>
    </citation>
    <scope>NUCLEOTIDE SEQUENCE [LARGE SCALE GENOMIC DNA]</scope>
    <source>
        <strain evidence="2">cv. Fuchu</strain>
    </source>
</reference>
<name>A0A7J0EDV7_9ERIC</name>
<dbReference type="EMBL" id="BJWL01000003">
    <property type="protein sequence ID" value="GFY84674.1"/>
    <property type="molecule type" value="Genomic_DNA"/>
</dbReference>
<dbReference type="AlphaFoldDB" id="A0A7J0EDV7"/>
<evidence type="ECO:0000313" key="1">
    <source>
        <dbReference type="EMBL" id="GFY84674.1"/>
    </source>
</evidence>
<proteinExistence type="predicted"/>
<protein>
    <submittedName>
        <fullName evidence="1">Uncharacterized protein</fullName>
    </submittedName>
</protein>
<keyword evidence="2" id="KW-1185">Reference proteome</keyword>
<evidence type="ECO:0000313" key="2">
    <source>
        <dbReference type="Proteomes" id="UP000585474"/>
    </source>
</evidence>
<comment type="caution">
    <text evidence="1">The sequence shown here is derived from an EMBL/GenBank/DDBJ whole genome shotgun (WGS) entry which is preliminary data.</text>
</comment>
<sequence length="190" mass="20493">METSVVIAYSRLRLLPPIADQMPFAASSGSGPRSYSDSSVLSFIQNYESKFLSGKGRVILALLLLRIHPLVMSRIYLIFSLRLANYSLSWVPYFSSHPSGSTVTLATGTVTAFHAKNGHPTWVLNSGANDHMTGTPSLPGPDATTIPANLNGLPRPIPLFDSPPVQVSPASYARAPLRVYTRRAPPSTSL</sequence>
<organism evidence="1 2">
    <name type="scientific">Actinidia rufa</name>
    <dbReference type="NCBI Taxonomy" id="165716"/>
    <lineage>
        <taxon>Eukaryota</taxon>
        <taxon>Viridiplantae</taxon>
        <taxon>Streptophyta</taxon>
        <taxon>Embryophyta</taxon>
        <taxon>Tracheophyta</taxon>
        <taxon>Spermatophyta</taxon>
        <taxon>Magnoliopsida</taxon>
        <taxon>eudicotyledons</taxon>
        <taxon>Gunneridae</taxon>
        <taxon>Pentapetalae</taxon>
        <taxon>asterids</taxon>
        <taxon>Ericales</taxon>
        <taxon>Actinidiaceae</taxon>
        <taxon>Actinidia</taxon>
    </lineage>
</organism>
<dbReference type="Proteomes" id="UP000585474">
    <property type="component" value="Unassembled WGS sequence"/>
</dbReference>